<evidence type="ECO:0000259" key="5">
    <source>
        <dbReference type="Pfam" id="PF02836"/>
    </source>
</evidence>
<proteinExistence type="inferred from homology"/>
<dbReference type="PANTHER" id="PTHR42732">
    <property type="entry name" value="BETA-GALACTOSIDASE"/>
    <property type="match status" value="1"/>
</dbReference>
<dbReference type="Gene3D" id="2.60.120.260">
    <property type="entry name" value="Galactose-binding domain-like"/>
    <property type="match status" value="1"/>
</dbReference>
<dbReference type="Gene3D" id="3.20.20.80">
    <property type="entry name" value="Glycosidases"/>
    <property type="match status" value="1"/>
</dbReference>
<dbReference type="InterPro" id="IPR036156">
    <property type="entry name" value="Beta-gal/glucu_dom_sf"/>
</dbReference>
<evidence type="ECO:0000256" key="3">
    <source>
        <dbReference type="ARBA" id="ARBA00023295"/>
    </source>
</evidence>
<dbReference type="InterPro" id="IPR006103">
    <property type="entry name" value="Glyco_hydro_2_cat"/>
</dbReference>
<dbReference type="InterPro" id="IPR017853">
    <property type="entry name" value="GH"/>
</dbReference>
<dbReference type="InterPro" id="IPR006102">
    <property type="entry name" value="Ig-like_GH2"/>
</dbReference>
<dbReference type="GO" id="GO:0004553">
    <property type="term" value="F:hydrolase activity, hydrolyzing O-glycosyl compounds"/>
    <property type="evidence" value="ECO:0007669"/>
    <property type="project" value="InterPro"/>
</dbReference>
<reference evidence="7 8" key="1">
    <citation type="submission" date="2017-06" db="EMBL/GenBank/DDBJ databases">
        <title>Investigating the central metabolism of Clostridium thermosuccinogenes.</title>
        <authorList>
            <person name="Koendjbiharie J.G."/>
            <person name="van Kranenburg R."/>
        </authorList>
    </citation>
    <scope>NUCLEOTIDE SEQUENCE [LARGE SCALE GENOMIC DNA]</scope>
    <source>
        <strain evidence="7 8">DSM 5806</strain>
    </source>
</reference>
<dbReference type="AlphaFoldDB" id="A0A2K2F7W1"/>
<keyword evidence="3" id="KW-0326">Glycosidase</keyword>
<accession>A0A2K2F7W1</accession>
<dbReference type="Pfam" id="PF02837">
    <property type="entry name" value="Glyco_hydro_2_N"/>
    <property type="match status" value="1"/>
</dbReference>
<dbReference type="Pfam" id="PF00703">
    <property type="entry name" value="Glyco_hydro_2"/>
    <property type="match status" value="1"/>
</dbReference>
<dbReference type="OrthoDB" id="9762066at2"/>
<dbReference type="SUPFAM" id="SSF49785">
    <property type="entry name" value="Galactose-binding domain-like"/>
    <property type="match status" value="1"/>
</dbReference>
<sequence>MQVNNTAIPRPEHPRPDFERKHWMNLNGTWRFDFDDTDRGEKEKWHLDHDFEREITVPFCYQSKLSGIGDESHHEVLWYQREFTVPSDFDGKRIFLHFGAVDYFAKVWVDGVYLGSHTGGYLPFKFDITDYVKTDATTTHKVTVRVEDSRSCIQPRGKQNWKDEPFGCWYTPVSGIWQTVWLEAAGMVYAERVRITPNVDERSVFFETYLNSVPEEAKLQITISYQGEKVNQILTDVKERCIRTTINLLETDKVDAIHYWWPSNPCLYDVDITVYSGEAAIDQVSTYFGMRKVHCDNGWVYINNIPFYQKLILDQGYWPDSLLTPPSDEAIILDIEMTKKFGYNGARKHQKIEDPRYYYWADKMGLLVWGELPSSYDFCTEEMENIFDTMKGFIDRDYNHPCIITWVPLNESWGVRNIYADKKQQKFARGLYHLIKALDDSRLVSTNDGWEHVDTDIVSIHDYTAWGHELSPEYSDIDQAVKGAPNKYRNTFAKGFNYTGQPVLCTEYGGIAFEKDSGNGNWGYNGAVKDEEEFLKRFGDITRAFKAMPYMRGYCYTQLTDVFHEVNGLMDMNRKPKVDPGRVAEINK</sequence>
<dbReference type="Gene3D" id="2.60.40.10">
    <property type="entry name" value="Immunoglobulins"/>
    <property type="match status" value="1"/>
</dbReference>
<evidence type="ECO:0000259" key="6">
    <source>
        <dbReference type="Pfam" id="PF02837"/>
    </source>
</evidence>
<protein>
    <submittedName>
        <fullName evidence="7">Glycoside hydrolase family 2</fullName>
    </submittedName>
</protein>
<dbReference type="PANTHER" id="PTHR42732:SF3">
    <property type="entry name" value="HYDROLASE"/>
    <property type="match status" value="1"/>
</dbReference>
<feature type="domain" description="Glycoside hydrolase family 2 immunoglobulin-like beta-sandwich" evidence="4">
    <location>
        <begin position="189"/>
        <end position="291"/>
    </location>
</feature>
<keyword evidence="8" id="KW-1185">Reference proteome</keyword>
<dbReference type="RefSeq" id="WP_103083033.1">
    <property type="nucleotide sequence ID" value="NZ_CP021850.1"/>
</dbReference>
<dbReference type="InterPro" id="IPR051913">
    <property type="entry name" value="GH2_Domain-Containing"/>
</dbReference>
<keyword evidence="2 7" id="KW-0378">Hydrolase</keyword>
<evidence type="ECO:0000313" key="8">
    <source>
        <dbReference type="Proteomes" id="UP000236151"/>
    </source>
</evidence>
<organism evidence="7 8">
    <name type="scientific">Clostridium thermosuccinogenes</name>
    <dbReference type="NCBI Taxonomy" id="84032"/>
    <lineage>
        <taxon>Bacteria</taxon>
        <taxon>Bacillati</taxon>
        <taxon>Bacillota</taxon>
        <taxon>Clostridia</taxon>
        <taxon>Eubacteriales</taxon>
        <taxon>Clostridiaceae</taxon>
        <taxon>Clostridium</taxon>
    </lineage>
</organism>
<dbReference type="KEGG" id="cthd:CDO33_02440"/>
<evidence type="ECO:0000259" key="4">
    <source>
        <dbReference type="Pfam" id="PF00703"/>
    </source>
</evidence>
<gene>
    <name evidence="7" type="ORF">CDQ84_17490</name>
</gene>
<feature type="domain" description="Glycosyl hydrolases family 2 sugar binding" evidence="6">
    <location>
        <begin position="25"/>
        <end position="146"/>
    </location>
</feature>
<dbReference type="EMBL" id="NIOJ01000072">
    <property type="protein sequence ID" value="PNT95208.1"/>
    <property type="molecule type" value="Genomic_DNA"/>
</dbReference>
<dbReference type="InterPro" id="IPR008979">
    <property type="entry name" value="Galactose-bd-like_sf"/>
</dbReference>
<dbReference type="GO" id="GO:0005975">
    <property type="term" value="P:carbohydrate metabolic process"/>
    <property type="evidence" value="ECO:0007669"/>
    <property type="project" value="InterPro"/>
</dbReference>
<name>A0A2K2F7W1_9CLOT</name>
<feature type="domain" description="Glycoside hydrolase family 2 catalytic" evidence="5">
    <location>
        <begin position="330"/>
        <end position="510"/>
    </location>
</feature>
<dbReference type="InterPro" id="IPR013783">
    <property type="entry name" value="Ig-like_fold"/>
</dbReference>
<dbReference type="Proteomes" id="UP000236151">
    <property type="component" value="Unassembled WGS sequence"/>
</dbReference>
<dbReference type="Pfam" id="PF02836">
    <property type="entry name" value="Glyco_hydro_2_C"/>
    <property type="match status" value="1"/>
</dbReference>
<dbReference type="SUPFAM" id="SSF49303">
    <property type="entry name" value="beta-Galactosidase/glucuronidase domain"/>
    <property type="match status" value="1"/>
</dbReference>
<dbReference type="SUPFAM" id="SSF51445">
    <property type="entry name" value="(Trans)glycosidases"/>
    <property type="match status" value="1"/>
</dbReference>
<comment type="caution">
    <text evidence="7">The sequence shown here is derived from an EMBL/GenBank/DDBJ whole genome shotgun (WGS) entry which is preliminary data.</text>
</comment>
<evidence type="ECO:0000256" key="1">
    <source>
        <dbReference type="ARBA" id="ARBA00007401"/>
    </source>
</evidence>
<dbReference type="InterPro" id="IPR006104">
    <property type="entry name" value="Glyco_hydro_2_N"/>
</dbReference>
<evidence type="ECO:0000256" key="2">
    <source>
        <dbReference type="ARBA" id="ARBA00022801"/>
    </source>
</evidence>
<comment type="similarity">
    <text evidence="1">Belongs to the glycosyl hydrolase 2 family.</text>
</comment>
<evidence type="ECO:0000313" key="7">
    <source>
        <dbReference type="EMBL" id="PNT95208.1"/>
    </source>
</evidence>